<organism evidence="2 3">
    <name type="scientific">Phytophthora megakarya</name>
    <dbReference type="NCBI Taxonomy" id="4795"/>
    <lineage>
        <taxon>Eukaryota</taxon>
        <taxon>Sar</taxon>
        <taxon>Stramenopiles</taxon>
        <taxon>Oomycota</taxon>
        <taxon>Peronosporomycetes</taxon>
        <taxon>Peronosporales</taxon>
        <taxon>Peronosporaceae</taxon>
        <taxon>Phytophthora</taxon>
    </lineage>
</organism>
<evidence type="ECO:0000256" key="1">
    <source>
        <dbReference type="SAM" id="MobiDB-lite"/>
    </source>
</evidence>
<evidence type="ECO:0008006" key="4">
    <source>
        <dbReference type="Google" id="ProtNLM"/>
    </source>
</evidence>
<dbReference type="OrthoDB" id="125650at2759"/>
<dbReference type="Proteomes" id="UP000198211">
    <property type="component" value="Unassembled WGS sequence"/>
</dbReference>
<accession>A0A225VQQ4</accession>
<feature type="region of interest" description="Disordered" evidence="1">
    <location>
        <begin position="249"/>
        <end position="281"/>
    </location>
</feature>
<name>A0A225VQQ4_9STRA</name>
<feature type="compositionally biased region" description="Basic residues" evidence="1">
    <location>
        <begin position="270"/>
        <end position="281"/>
    </location>
</feature>
<dbReference type="EMBL" id="NBNE01003450">
    <property type="protein sequence ID" value="OWZ07662.1"/>
    <property type="molecule type" value="Genomic_DNA"/>
</dbReference>
<evidence type="ECO:0000313" key="3">
    <source>
        <dbReference type="Proteomes" id="UP000198211"/>
    </source>
</evidence>
<dbReference type="AlphaFoldDB" id="A0A225VQQ4"/>
<protein>
    <recommendedName>
        <fullName evidence="4">PiggyBac transposable element-derived protein domain-containing protein</fullName>
    </recommendedName>
</protein>
<dbReference type="PANTHER" id="PTHR46599:SF3">
    <property type="entry name" value="PIGGYBAC TRANSPOSABLE ELEMENT-DERIVED PROTEIN 4"/>
    <property type="match status" value="1"/>
</dbReference>
<reference evidence="3" key="1">
    <citation type="submission" date="2017-03" db="EMBL/GenBank/DDBJ databases">
        <title>Phytopthora megakarya and P. palmivora, two closely related causual agents of cacao black pod achieved similar genome size and gene model numbers by different mechanisms.</title>
        <authorList>
            <person name="Ali S."/>
            <person name="Shao J."/>
            <person name="Larry D.J."/>
            <person name="Kronmiller B."/>
            <person name="Shen D."/>
            <person name="Strem M.D."/>
            <person name="Melnick R.L."/>
            <person name="Guiltinan M.J."/>
            <person name="Tyler B.M."/>
            <person name="Meinhardt L.W."/>
            <person name="Bailey B.A."/>
        </authorList>
    </citation>
    <scope>NUCLEOTIDE SEQUENCE [LARGE SCALE GENOMIC DNA]</scope>
    <source>
        <strain evidence="3">zdho120</strain>
    </source>
</reference>
<sequence>MGFYTIGTLLVYGLYGGGTARPSIGLPLGEALGSIVLCDAASKQVNKLRYSLQLAIKYKKYYKSLFLGLVDLAVINAYIVYNARRAVDGSRKMTHVKFLKILHLQLCQLKDDDWNILINNESLNTTPSKPRARPQRPEHTRVQNDEWRAGNNQTGRKRRTRVCKVCSLLKGTEGVRVGDSSLYCSECKLTTSSKRPKAWRVFLCDKPRHGCNDIPITCFDLWHKKRRIRARTPARECGDLAVESENVVSCEDSNEGNESGAESTTGGPHMPKRARVAKATD</sequence>
<proteinExistence type="predicted"/>
<comment type="caution">
    <text evidence="2">The sequence shown here is derived from an EMBL/GenBank/DDBJ whole genome shotgun (WGS) entry which is preliminary data.</text>
</comment>
<feature type="compositionally biased region" description="Polar residues" evidence="1">
    <location>
        <begin position="256"/>
        <end position="266"/>
    </location>
</feature>
<evidence type="ECO:0000313" key="2">
    <source>
        <dbReference type="EMBL" id="OWZ07662.1"/>
    </source>
</evidence>
<keyword evidence="3" id="KW-1185">Reference proteome</keyword>
<gene>
    <name evidence="2" type="ORF">PHMEG_00019922</name>
</gene>
<dbReference type="PANTHER" id="PTHR46599">
    <property type="entry name" value="PIGGYBAC TRANSPOSABLE ELEMENT-DERIVED PROTEIN 4"/>
    <property type="match status" value="1"/>
</dbReference>